<dbReference type="Gene3D" id="1.10.510.10">
    <property type="entry name" value="Transferase(Phosphotransferase) domain 1"/>
    <property type="match status" value="1"/>
</dbReference>
<dbReference type="PROSITE" id="PS50011">
    <property type="entry name" value="PROTEIN_KINASE_DOM"/>
    <property type="match status" value="1"/>
</dbReference>
<dbReference type="InterPro" id="IPR000719">
    <property type="entry name" value="Prot_kinase_dom"/>
</dbReference>
<proteinExistence type="predicted"/>
<evidence type="ECO:0000313" key="7">
    <source>
        <dbReference type="Proteomes" id="UP000008743"/>
    </source>
</evidence>
<dbReference type="PANTHER" id="PTHR24347">
    <property type="entry name" value="SERINE/THREONINE-PROTEIN KINASE"/>
    <property type="match status" value="1"/>
</dbReference>
<dbReference type="AlphaFoldDB" id="A0A0D2WTC6"/>
<dbReference type="EMBL" id="KE346368">
    <property type="protein sequence ID" value="KJE94888.1"/>
    <property type="molecule type" value="Genomic_DNA"/>
</dbReference>
<dbReference type="FunFam" id="1.10.510.10:FF:000571">
    <property type="entry name" value="Maternal embryonic leucine zipper kinase"/>
    <property type="match status" value="1"/>
</dbReference>
<dbReference type="SMART" id="SM00220">
    <property type="entry name" value="S_TKc"/>
    <property type="match status" value="1"/>
</dbReference>
<feature type="compositionally biased region" description="Low complexity" evidence="4">
    <location>
        <begin position="25"/>
        <end position="41"/>
    </location>
</feature>
<dbReference type="InterPro" id="IPR017441">
    <property type="entry name" value="Protein_kinase_ATP_BS"/>
</dbReference>
<dbReference type="PhylomeDB" id="A0A0D2WTC6"/>
<feature type="domain" description="Protein kinase" evidence="5">
    <location>
        <begin position="107"/>
        <end position="367"/>
    </location>
</feature>
<evidence type="ECO:0000256" key="1">
    <source>
        <dbReference type="ARBA" id="ARBA00022741"/>
    </source>
</evidence>
<dbReference type="Pfam" id="PF00069">
    <property type="entry name" value="Pkinase"/>
    <property type="match status" value="1"/>
</dbReference>
<keyword evidence="6" id="KW-0808">Transferase</keyword>
<reference evidence="7" key="1">
    <citation type="submission" date="2011-02" db="EMBL/GenBank/DDBJ databases">
        <title>The Genome Sequence of Capsaspora owczarzaki ATCC 30864.</title>
        <authorList>
            <person name="Russ C."/>
            <person name="Cuomo C."/>
            <person name="Burger G."/>
            <person name="Gray M.W."/>
            <person name="Holland P.W.H."/>
            <person name="King N."/>
            <person name="Lang F.B.F."/>
            <person name="Roger A.J."/>
            <person name="Ruiz-Trillo I."/>
            <person name="Young S.K."/>
            <person name="Zeng Q."/>
            <person name="Gargeya S."/>
            <person name="Alvarado L."/>
            <person name="Berlin A."/>
            <person name="Chapman S.B."/>
            <person name="Chen Z."/>
            <person name="Freedman E."/>
            <person name="Gellesch M."/>
            <person name="Goldberg J."/>
            <person name="Griggs A."/>
            <person name="Gujja S."/>
            <person name="Heilman E."/>
            <person name="Heiman D."/>
            <person name="Howarth C."/>
            <person name="Mehta T."/>
            <person name="Neiman D."/>
            <person name="Pearson M."/>
            <person name="Roberts A."/>
            <person name="Saif S."/>
            <person name="Shea T."/>
            <person name="Shenoy N."/>
            <person name="Sisk P."/>
            <person name="Stolte C."/>
            <person name="Sykes S."/>
            <person name="White J."/>
            <person name="Yandava C."/>
            <person name="Haas B."/>
            <person name="Nusbaum C."/>
            <person name="Birren B."/>
        </authorList>
    </citation>
    <scope>NUCLEOTIDE SEQUENCE</scope>
    <source>
        <strain evidence="7">ATCC 30864</strain>
    </source>
</reference>
<gene>
    <name evidence="6" type="ORF">CAOG_005447</name>
</gene>
<evidence type="ECO:0000256" key="4">
    <source>
        <dbReference type="SAM" id="MobiDB-lite"/>
    </source>
</evidence>
<evidence type="ECO:0000256" key="3">
    <source>
        <dbReference type="PROSITE-ProRule" id="PRU10141"/>
    </source>
</evidence>
<dbReference type="InParanoid" id="A0A0D2WTC6"/>
<dbReference type="GO" id="GO:0005524">
    <property type="term" value="F:ATP binding"/>
    <property type="evidence" value="ECO:0007669"/>
    <property type="project" value="UniProtKB-UniRule"/>
</dbReference>
<keyword evidence="2 3" id="KW-0067">ATP-binding</keyword>
<dbReference type="SUPFAM" id="SSF56112">
    <property type="entry name" value="Protein kinase-like (PK-like)"/>
    <property type="match status" value="1"/>
</dbReference>
<organism evidence="6 7">
    <name type="scientific">Capsaspora owczarzaki (strain ATCC 30864)</name>
    <dbReference type="NCBI Taxonomy" id="595528"/>
    <lineage>
        <taxon>Eukaryota</taxon>
        <taxon>Filasterea</taxon>
        <taxon>Capsaspora</taxon>
    </lineage>
</organism>
<dbReference type="CDD" id="cd05117">
    <property type="entry name" value="STKc_CAMK"/>
    <property type="match status" value="1"/>
</dbReference>
<evidence type="ECO:0000259" key="5">
    <source>
        <dbReference type="PROSITE" id="PS50011"/>
    </source>
</evidence>
<evidence type="ECO:0000256" key="2">
    <source>
        <dbReference type="ARBA" id="ARBA00022840"/>
    </source>
</evidence>
<dbReference type="eggNOG" id="KOG0033">
    <property type="taxonomic scope" value="Eukaryota"/>
</dbReference>
<keyword evidence="1 3" id="KW-0547">Nucleotide-binding</keyword>
<keyword evidence="7" id="KW-1185">Reference proteome</keyword>
<dbReference type="PROSITE" id="PS00108">
    <property type="entry name" value="PROTEIN_KINASE_ST"/>
    <property type="match status" value="1"/>
</dbReference>
<sequence length="574" mass="61845">MFHSIAVAARAAAASAASAPTAVAAGAPGSGSARAEAAGAEAEAEAEPRNANPTCAAASVTATAETLTPAAAPAAAAAAAAATTPIMDEWNELYTSKELFLVEQRGYEIADLLGQGAFSVVVRAVEKSTRTTYAVKVVSLEADAVQHEVAIWALLKHVNIVQLHAHFPSPRFMFMVLEYVPAGELFDHIVSRKFYSEMDARFLMRQILSALEHMHSRGICHRDLKPENLLCVIQPANDALGDSIQHVKISDFGLAERFVRNQPHAMSRRCGTPGYVAPEVLRGHGYNEKVDLWSIGVILYILLVGFPPFYDKSDRELLRKCEAGVYSFPSPQWDLITPAAKDLIENLMQIDVAKRFSASDSMRHEWIALPHRPSSDHLESTLTELRRFNARRKFMAAAHAVRFGSALLRTVQSTVDSLFSSETSPPIQQPESSTSGPSQAGNNGSSAKLALRALGAFAPKGGLKRNASTTELAAVAPSVVVTTESHETKRVRLQSESLSVAPYFSMADRTLSAELPAGSNVDYAVIGQVLLRMASEGLQKAVVHAQACPDEISLQLPSLFPSFDVRIQLPGSPQ</sequence>
<dbReference type="OrthoDB" id="40902at2759"/>
<dbReference type="GO" id="GO:0004672">
    <property type="term" value="F:protein kinase activity"/>
    <property type="evidence" value="ECO:0007669"/>
    <property type="project" value="InterPro"/>
</dbReference>
<feature type="region of interest" description="Disordered" evidence="4">
    <location>
        <begin position="419"/>
        <end position="445"/>
    </location>
</feature>
<dbReference type="Proteomes" id="UP000008743">
    <property type="component" value="Unassembled WGS sequence"/>
</dbReference>
<keyword evidence="6" id="KW-0418">Kinase</keyword>
<dbReference type="RefSeq" id="XP_004346120.2">
    <property type="nucleotide sequence ID" value="XM_004346070.2"/>
</dbReference>
<accession>A0A0D2WTC6</accession>
<feature type="binding site" evidence="3">
    <location>
        <position position="136"/>
    </location>
    <ligand>
        <name>ATP</name>
        <dbReference type="ChEBI" id="CHEBI:30616"/>
    </ligand>
</feature>
<protein>
    <submittedName>
        <fullName evidence="6">CAMK protein kinase</fullName>
    </submittedName>
</protein>
<dbReference type="InterPro" id="IPR008271">
    <property type="entry name" value="Ser/Thr_kinase_AS"/>
</dbReference>
<dbReference type="STRING" id="595528.A0A0D2WTC6"/>
<dbReference type="PROSITE" id="PS00107">
    <property type="entry name" value="PROTEIN_KINASE_ATP"/>
    <property type="match status" value="1"/>
</dbReference>
<name>A0A0D2WTC6_CAPO3</name>
<feature type="region of interest" description="Disordered" evidence="4">
    <location>
        <begin position="25"/>
        <end position="52"/>
    </location>
</feature>
<evidence type="ECO:0000313" key="6">
    <source>
        <dbReference type="EMBL" id="KJE94888.1"/>
    </source>
</evidence>
<dbReference type="InterPro" id="IPR011009">
    <property type="entry name" value="Kinase-like_dom_sf"/>
</dbReference>